<keyword evidence="3" id="KW-0378">Hydrolase</keyword>
<dbReference type="Proteomes" id="UP000799428">
    <property type="component" value="Unassembled WGS sequence"/>
</dbReference>
<evidence type="ECO:0000256" key="3">
    <source>
        <dbReference type="ARBA" id="ARBA00022801"/>
    </source>
</evidence>
<name>A0A6G1KK90_9PLEO</name>
<gene>
    <name evidence="6" type="ORF">K504DRAFT_487458</name>
</gene>
<dbReference type="SUPFAM" id="SSF54001">
    <property type="entry name" value="Cysteine proteinases"/>
    <property type="match status" value="1"/>
</dbReference>
<dbReference type="InterPro" id="IPR038765">
    <property type="entry name" value="Papain-like_cys_pep_sf"/>
</dbReference>
<dbReference type="OrthoDB" id="3687719at2759"/>
<keyword evidence="2" id="KW-0645">Protease</keyword>
<comment type="similarity">
    <text evidence="1">Belongs to the peptidase C48 family.</text>
</comment>
<evidence type="ECO:0000256" key="2">
    <source>
        <dbReference type="ARBA" id="ARBA00022670"/>
    </source>
</evidence>
<feature type="compositionally biased region" description="Polar residues" evidence="4">
    <location>
        <begin position="653"/>
        <end position="670"/>
    </location>
</feature>
<dbReference type="PROSITE" id="PS50600">
    <property type="entry name" value="ULP_PROTEASE"/>
    <property type="match status" value="1"/>
</dbReference>
<dbReference type="InterPro" id="IPR003653">
    <property type="entry name" value="Peptidase_C48_C"/>
</dbReference>
<evidence type="ECO:0000313" key="6">
    <source>
        <dbReference type="EMBL" id="KAF2712902.1"/>
    </source>
</evidence>
<reference evidence="6" key="1">
    <citation type="journal article" date="2020" name="Stud. Mycol.">
        <title>101 Dothideomycetes genomes: a test case for predicting lifestyles and emergence of pathogens.</title>
        <authorList>
            <person name="Haridas S."/>
            <person name="Albert R."/>
            <person name="Binder M."/>
            <person name="Bloem J."/>
            <person name="Labutti K."/>
            <person name="Salamov A."/>
            <person name="Andreopoulos B."/>
            <person name="Baker S."/>
            <person name="Barry K."/>
            <person name="Bills G."/>
            <person name="Bluhm B."/>
            <person name="Cannon C."/>
            <person name="Castanera R."/>
            <person name="Culley D."/>
            <person name="Daum C."/>
            <person name="Ezra D."/>
            <person name="Gonzalez J."/>
            <person name="Henrissat B."/>
            <person name="Kuo A."/>
            <person name="Liang C."/>
            <person name="Lipzen A."/>
            <person name="Lutzoni F."/>
            <person name="Magnuson J."/>
            <person name="Mondo S."/>
            <person name="Nolan M."/>
            <person name="Ohm R."/>
            <person name="Pangilinan J."/>
            <person name="Park H.-J."/>
            <person name="Ramirez L."/>
            <person name="Alfaro M."/>
            <person name="Sun H."/>
            <person name="Tritt A."/>
            <person name="Yoshinaga Y."/>
            <person name="Zwiers L.-H."/>
            <person name="Turgeon B."/>
            <person name="Goodwin S."/>
            <person name="Spatafora J."/>
            <person name="Crous P."/>
            <person name="Grigoriev I."/>
        </authorList>
    </citation>
    <scope>NUCLEOTIDE SEQUENCE</scope>
    <source>
        <strain evidence="6">CBS 279.74</strain>
    </source>
</reference>
<feature type="region of interest" description="Disordered" evidence="4">
    <location>
        <begin position="576"/>
        <end position="692"/>
    </location>
</feature>
<feature type="region of interest" description="Disordered" evidence="4">
    <location>
        <begin position="452"/>
        <end position="537"/>
    </location>
</feature>
<feature type="domain" description="Ubiquitin-like protease family profile" evidence="5">
    <location>
        <begin position="167"/>
        <end position="356"/>
    </location>
</feature>
<evidence type="ECO:0000256" key="1">
    <source>
        <dbReference type="ARBA" id="ARBA00005234"/>
    </source>
</evidence>
<sequence>MGVRGDLSTRQMFPTTAKDAHFKRGHINPVQLFAKTKIFIRHKTKHMFASACRPGGPDFLDHGLLPTRPTRPALRRRRYSIDVVTNDWEDKNALGWRSVSDEDMPTLFDYPAATFLPLEVSFAEAEAPVARLPVQLLPSPERIRTFQKYSPIWPPNNGSIFLELENSSITNEDVRIIIDTGYESWWRDSILNVSLEILSDDFDCRSNDIAIANSFVASILYRVGKDGDVDENNFANYKEEKQRFAGKKWIFLPINDGYKSEVQGINDGVHWALVVIDVVERSACYFDGLWSRDPDWRYHWEQLARTVVLGVEYVLGLKLNFEIEDPRCTPEQFTHNSFKHDNGPCGPYVWYMTLLFVQRIVQAQARGENKTYVRCDDDLSDKWNFDSNDVRGYALNSILERKLKHMVEKAVENHDEAALRDTSVTVLPERPELITNIPPFQPEWWPAKKQVIEEQETEEVETVNDETDDGETDDGETDDGETDDGETDDGETDDESESDTETIGHDFADDNSLASDDSSARTGHGTPAGSVASDTHVGDIEGIVIGNNDNELLEDDPEAADAHEIRLDEELSDSARCVTHGNNMENGPRMYLDAGPLSPLHSPHSSPSTVQGDVEEVPTDGSTHEADIQAAYPTFADMDEDTATPRDVIIEWQRSNAPSPSSENFTSGVQQAGDPHSPVKSTLLDEEQNSDE</sequence>
<dbReference type="GO" id="GO:0019783">
    <property type="term" value="F:ubiquitin-like protein peptidase activity"/>
    <property type="evidence" value="ECO:0007669"/>
    <property type="project" value="UniProtKB-ARBA"/>
</dbReference>
<evidence type="ECO:0000259" key="5">
    <source>
        <dbReference type="PROSITE" id="PS50600"/>
    </source>
</evidence>
<accession>A0A6G1KK90</accession>
<dbReference type="GO" id="GO:0006508">
    <property type="term" value="P:proteolysis"/>
    <property type="evidence" value="ECO:0007669"/>
    <property type="project" value="UniProtKB-KW"/>
</dbReference>
<keyword evidence="7" id="KW-1185">Reference proteome</keyword>
<dbReference type="AlphaFoldDB" id="A0A6G1KK90"/>
<dbReference type="EMBL" id="MU005765">
    <property type="protein sequence ID" value="KAF2712902.1"/>
    <property type="molecule type" value="Genomic_DNA"/>
</dbReference>
<proteinExistence type="inferred from homology"/>
<evidence type="ECO:0000256" key="4">
    <source>
        <dbReference type="SAM" id="MobiDB-lite"/>
    </source>
</evidence>
<dbReference type="Pfam" id="PF02902">
    <property type="entry name" value="Peptidase_C48"/>
    <property type="match status" value="1"/>
</dbReference>
<feature type="compositionally biased region" description="Low complexity" evidence="4">
    <location>
        <begin position="596"/>
        <end position="608"/>
    </location>
</feature>
<dbReference type="Gene3D" id="3.40.395.10">
    <property type="entry name" value="Adenoviral Proteinase, Chain A"/>
    <property type="match status" value="1"/>
</dbReference>
<evidence type="ECO:0000313" key="7">
    <source>
        <dbReference type="Proteomes" id="UP000799428"/>
    </source>
</evidence>
<organism evidence="6 7">
    <name type="scientific">Pleomassaria siparia CBS 279.74</name>
    <dbReference type="NCBI Taxonomy" id="1314801"/>
    <lineage>
        <taxon>Eukaryota</taxon>
        <taxon>Fungi</taxon>
        <taxon>Dikarya</taxon>
        <taxon>Ascomycota</taxon>
        <taxon>Pezizomycotina</taxon>
        <taxon>Dothideomycetes</taxon>
        <taxon>Pleosporomycetidae</taxon>
        <taxon>Pleosporales</taxon>
        <taxon>Pleomassariaceae</taxon>
        <taxon>Pleomassaria</taxon>
    </lineage>
</organism>
<protein>
    <submittedName>
        <fullName evidence="6">Cysteine proteinase</fullName>
    </submittedName>
</protein>
<dbReference type="GO" id="GO:0008234">
    <property type="term" value="F:cysteine-type peptidase activity"/>
    <property type="evidence" value="ECO:0007669"/>
    <property type="project" value="InterPro"/>
</dbReference>
<feature type="compositionally biased region" description="Acidic residues" evidence="4">
    <location>
        <begin position="453"/>
        <end position="500"/>
    </location>
</feature>